<gene>
    <name evidence="1" type="ORF">NP493_1314g00008</name>
</gene>
<evidence type="ECO:0000313" key="2">
    <source>
        <dbReference type="Proteomes" id="UP001209878"/>
    </source>
</evidence>
<evidence type="ECO:0000313" key="1">
    <source>
        <dbReference type="EMBL" id="KAK2166568.1"/>
    </source>
</evidence>
<name>A0AAD9NFD7_RIDPI</name>
<dbReference type="AlphaFoldDB" id="A0AAD9NFD7"/>
<protein>
    <submittedName>
        <fullName evidence="1">Uncharacterized protein</fullName>
    </submittedName>
</protein>
<dbReference type="EMBL" id="JAODUO010001313">
    <property type="protein sequence ID" value="KAK2166568.1"/>
    <property type="molecule type" value="Genomic_DNA"/>
</dbReference>
<dbReference type="Proteomes" id="UP001209878">
    <property type="component" value="Unassembled WGS sequence"/>
</dbReference>
<comment type="caution">
    <text evidence="1">The sequence shown here is derived from an EMBL/GenBank/DDBJ whole genome shotgun (WGS) entry which is preliminary data.</text>
</comment>
<proteinExistence type="predicted"/>
<organism evidence="1 2">
    <name type="scientific">Ridgeia piscesae</name>
    <name type="common">Tubeworm</name>
    <dbReference type="NCBI Taxonomy" id="27915"/>
    <lineage>
        <taxon>Eukaryota</taxon>
        <taxon>Metazoa</taxon>
        <taxon>Spiralia</taxon>
        <taxon>Lophotrochozoa</taxon>
        <taxon>Annelida</taxon>
        <taxon>Polychaeta</taxon>
        <taxon>Sedentaria</taxon>
        <taxon>Canalipalpata</taxon>
        <taxon>Sabellida</taxon>
        <taxon>Siboglinidae</taxon>
        <taxon>Ridgeia</taxon>
    </lineage>
</organism>
<sequence length="188" mass="21233">MTGIMEKARKRHTVTVNEENKLRVKKLLTEAVTLLCKNSITYGAELSIEGLLGITVDDSDVYLVNINEKVKNDANPEPVYNTADDNDAGYVKRRRHRLHNGHELLHNKHIDHTHGYGSADKHHTIIDDHYVIDDVVQIKTECVDEDNANGVADILTYGYDVASKDVTPTFLMDRLRVLRHTALTEGCM</sequence>
<keyword evidence="2" id="KW-1185">Reference proteome</keyword>
<reference evidence="1" key="1">
    <citation type="journal article" date="2023" name="Mol. Biol. Evol.">
        <title>Third-Generation Sequencing Reveals the Adaptive Role of the Epigenome in Three Deep-Sea Polychaetes.</title>
        <authorList>
            <person name="Perez M."/>
            <person name="Aroh O."/>
            <person name="Sun Y."/>
            <person name="Lan Y."/>
            <person name="Juniper S.K."/>
            <person name="Young C.R."/>
            <person name="Angers B."/>
            <person name="Qian P.Y."/>
        </authorList>
    </citation>
    <scope>NUCLEOTIDE SEQUENCE</scope>
    <source>
        <strain evidence="1">R07B-5</strain>
    </source>
</reference>
<accession>A0AAD9NFD7</accession>